<evidence type="ECO:0000256" key="1">
    <source>
        <dbReference type="ARBA" id="ARBA00000610"/>
    </source>
</evidence>
<comment type="subcellular location">
    <subcellularLocation>
        <location evidence="3">Cytoplasm</location>
        <location evidence="3">Cytoskeleton</location>
        <location evidence="3">Cilium axoneme</location>
    </subcellularLocation>
    <subcellularLocation>
        <location evidence="2">Melanosome</location>
    </subcellularLocation>
    <subcellularLocation>
        <location evidence="4">Membrane</location>
        <topology evidence="4">Lipid-anchor</topology>
    </subcellularLocation>
</comment>
<evidence type="ECO:0000256" key="20">
    <source>
        <dbReference type="ARBA" id="ARBA00023289"/>
    </source>
</evidence>
<evidence type="ECO:0000256" key="25">
    <source>
        <dbReference type="PROSITE-ProRule" id="PRU00339"/>
    </source>
</evidence>
<dbReference type="GO" id="GO:0005930">
    <property type="term" value="C:axoneme"/>
    <property type="evidence" value="ECO:0007669"/>
    <property type="project" value="UniProtKB-SubCell"/>
</dbReference>
<evidence type="ECO:0000256" key="11">
    <source>
        <dbReference type="ARBA" id="ARBA00022553"/>
    </source>
</evidence>
<evidence type="ECO:0000259" key="28">
    <source>
        <dbReference type="Pfam" id="PF05881"/>
    </source>
</evidence>
<dbReference type="InterPro" id="IPR040111">
    <property type="entry name" value="ODAD4"/>
</dbReference>
<dbReference type="InterPro" id="IPR009097">
    <property type="entry name" value="Cyclic_Pdiesterase"/>
</dbReference>
<evidence type="ECO:0000256" key="22">
    <source>
        <dbReference type="ARBA" id="ARBA00034143"/>
    </source>
</evidence>
<evidence type="ECO:0000256" key="26">
    <source>
        <dbReference type="SAM" id="Coils"/>
    </source>
</evidence>
<keyword evidence="16" id="KW-0472">Membrane</keyword>
<comment type="function">
    <text evidence="24">Component of the outer dynein arm-docking complex (ODA-DC) that mediates outer dynein arms (ODA) binding onto the doublet microtubule. Plays an essential role for the assembly of ODA-DC and for the docking of ODA in ciliary axoneme.</text>
</comment>
<dbReference type="Proteomes" id="UP001166674">
    <property type="component" value="Unassembled WGS sequence"/>
</dbReference>
<dbReference type="FunFam" id="3.40.50.300:FF:000795">
    <property type="entry name" value="Tetratricopeptide repeat protein 25"/>
    <property type="match status" value="1"/>
</dbReference>
<feature type="region of interest" description="Disordered" evidence="27">
    <location>
        <begin position="501"/>
        <end position="578"/>
    </location>
</feature>
<evidence type="ECO:0000256" key="19">
    <source>
        <dbReference type="ARBA" id="ARBA00023288"/>
    </source>
</evidence>
<comment type="subunit">
    <text evidence="6">Exists as monomers and homodimers.</text>
</comment>
<dbReference type="EMBL" id="JAATJV010297362">
    <property type="protein sequence ID" value="MBZ3877483.1"/>
    <property type="molecule type" value="Genomic_DNA"/>
</dbReference>
<keyword evidence="10" id="KW-0963">Cytoplasm</keyword>
<keyword evidence="20" id="KW-0636">Prenylation</keyword>
<dbReference type="Pfam" id="PF13671">
    <property type="entry name" value="AAA_33"/>
    <property type="match status" value="1"/>
</dbReference>
<keyword evidence="15" id="KW-0694">RNA-binding</keyword>
<dbReference type="GO" id="GO:0042470">
    <property type="term" value="C:melanosome"/>
    <property type="evidence" value="ECO:0007669"/>
    <property type="project" value="UniProtKB-SubCell"/>
</dbReference>
<evidence type="ECO:0000256" key="23">
    <source>
        <dbReference type="ARBA" id="ARBA00045937"/>
    </source>
</evidence>
<keyword evidence="30" id="KW-1185">Reference proteome</keyword>
<feature type="region of interest" description="Disordered" evidence="27">
    <location>
        <begin position="599"/>
        <end position="662"/>
    </location>
</feature>
<evidence type="ECO:0000256" key="3">
    <source>
        <dbReference type="ARBA" id="ARBA00004430"/>
    </source>
</evidence>
<dbReference type="FunFam" id="3.90.1740.10:FF:000001">
    <property type="entry name" value="Tetratricopeptide repeat protein 25"/>
    <property type="match status" value="1"/>
</dbReference>
<keyword evidence="13" id="KW-0378">Hydrolase</keyword>
<dbReference type="GO" id="GO:0016020">
    <property type="term" value="C:membrane"/>
    <property type="evidence" value="ECO:0007669"/>
    <property type="project" value="UniProtKB-SubCell"/>
</dbReference>
<evidence type="ECO:0000256" key="16">
    <source>
        <dbReference type="ARBA" id="ARBA00023136"/>
    </source>
</evidence>
<evidence type="ECO:0000313" key="30">
    <source>
        <dbReference type="Proteomes" id="UP001166674"/>
    </source>
</evidence>
<evidence type="ECO:0000256" key="17">
    <source>
        <dbReference type="ARBA" id="ARBA00023212"/>
    </source>
</evidence>
<keyword evidence="26" id="KW-0175">Coiled coil</keyword>
<dbReference type="Gene3D" id="1.25.40.10">
    <property type="entry name" value="Tetratricopeptide repeat domain"/>
    <property type="match status" value="2"/>
</dbReference>
<gene>
    <name evidence="29" type="ORF">SUZIE_143335</name>
</gene>
<dbReference type="EC" id="3.1.4.37" evidence="7"/>
<keyword evidence="14 25" id="KW-0802">TPR repeat</keyword>
<evidence type="ECO:0000256" key="27">
    <source>
        <dbReference type="SAM" id="MobiDB-lite"/>
    </source>
</evidence>
<keyword evidence="12" id="KW-0677">Repeat</keyword>
<evidence type="ECO:0000256" key="4">
    <source>
        <dbReference type="ARBA" id="ARBA00004635"/>
    </source>
</evidence>
<dbReference type="SUPFAM" id="SSF48452">
    <property type="entry name" value="TPR-like"/>
    <property type="match status" value="1"/>
</dbReference>
<evidence type="ECO:0000256" key="5">
    <source>
        <dbReference type="ARBA" id="ARBA00008662"/>
    </source>
</evidence>
<dbReference type="SUPFAM" id="SSF55144">
    <property type="entry name" value="LigT-like"/>
    <property type="match status" value="1"/>
</dbReference>
<comment type="similarity">
    <text evidence="5">Belongs to the 2H phosphoesterase superfamily. CNPase family.</text>
</comment>
<feature type="domain" description="Cyclic nucleotide phosphodiesterase catalytic" evidence="28">
    <location>
        <begin position="841"/>
        <end position="1074"/>
    </location>
</feature>
<feature type="repeat" description="TPR" evidence="25">
    <location>
        <begin position="360"/>
        <end position="393"/>
    </location>
</feature>
<comment type="function">
    <text evidence="23">Catalyzes the formation of 2'-nucleotide products from 2',3'-cyclic substrates. May participate in RNA metabolism in the myelinating cell, CNP is the third most abundant protein in central nervous system myelin.</text>
</comment>
<organism evidence="29 30">
    <name type="scientific">Sciurus carolinensis</name>
    <name type="common">Eastern gray squirrel</name>
    <dbReference type="NCBI Taxonomy" id="30640"/>
    <lineage>
        <taxon>Eukaryota</taxon>
        <taxon>Metazoa</taxon>
        <taxon>Chordata</taxon>
        <taxon>Craniata</taxon>
        <taxon>Vertebrata</taxon>
        <taxon>Euteleostomi</taxon>
        <taxon>Mammalia</taxon>
        <taxon>Eutheria</taxon>
        <taxon>Euarchontoglires</taxon>
        <taxon>Glires</taxon>
        <taxon>Rodentia</taxon>
        <taxon>Sciuromorpha</taxon>
        <taxon>Sciuridae</taxon>
        <taxon>Sciurinae</taxon>
        <taxon>Sciurini</taxon>
        <taxon>Sciurus</taxon>
    </lineage>
</organism>
<evidence type="ECO:0000256" key="15">
    <source>
        <dbReference type="ARBA" id="ARBA00022884"/>
    </source>
</evidence>
<keyword evidence="18" id="KW-0966">Cell projection</keyword>
<evidence type="ECO:0000256" key="10">
    <source>
        <dbReference type="ARBA" id="ARBA00022490"/>
    </source>
</evidence>
<evidence type="ECO:0000256" key="21">
    <source>
        <dbReference type="ARBA" id="ARBA00034139"/>
    </source>
</evidence>
<evidence type="ECO:0000256" key="6">
    <source>
        <dbReference type="ARBA" id="ARBA00011781"/>
    </source>
</evidence>
<dbReference type="SUPFAM" id="SSF52540">
    <property type="entry name" value="P-loop containing nucleoside triphosphate hydrolases"/>
    <property type="match status" value="1"/>
</dbReference>
<keyword evidence="11" id="KW-0597">Phosphoprotein</keyword>
<feature type="compositionally biased region" description="Acidic residues" evidence="27">
    <location>
        <begin position="635"/>
        <end position="644"/>
    </location>
</feature>
<dbReference type="InterPro" id="IPR011990">
    <property type="entry name" value="TPR-like_helical_dom_sf"/>
</dbReference>
<feature type="region of interest" description="Disordered" evidence="27">
    <location>
        <begin position="158"/>
        <end position="179"/>
    </location>
</feature>
<feature type="compositionally biased region" description="Basic and acidic residues" evidence="27">
    <location>
        <begin position="501"/>
        <end position="551"/>
    </location>
</feature>
<dbReference type="PROSITE" id="PS50005">
    <property type="entry name" value="TPR"/>
    <property type="match status" value="1"/>
</dbReference>
<dbReference type="InterPro" id="IPR019734">
    <property type="entry name" value="TPR_rpt"/>
</dbReference>
<evidence type="ECO:0000256" key="18">
    <source>
        <dbReference type="ARBA" id="ARBA00023273"/>
    </source>
</evidence>
<dbReference type="InterPro" id="IPR047325">
    <property type="entry name" value="CNPase_cat"/>
</dbReference>
<keyword evidence="19" id="KW-0449">Lipoprotein</keyword>
<dbReference type="PANTHER" id="PTHR23040:SF1">
    <property type="entry name" value="OUTER DYNEIN ARM-DOCKING COMPLEX SUBUNIT 4"/>
    <property type="match status" value="1"/>
</dbReference>
<dbReference type="GO" id="GO:0060287">
    <property type="term" value="P:epithelial cilium movement involved in determination of left/right asymmetry"/>
    <property type="evidence" value="ECO:0007669"/>
    <property type="project" value="UniProtKB-ARBA"/>
</dbReference>
<comment type="catalytic activity">
    <reaction evidence="1">
        <text>a nucleoside 2',3'-cyclic phosphate + H2O = a nucleoside 2'-phosphate + H(+)</text>
        <dbReference type="Rhea" id="RHEA:14489"/>
        <dbReference type="ChEBI" id="CHEBI:15377"/>
        <dbReference type="ChEBI" id="CHEBI:15378"/>
        <dbReference type="ChEBI" id="CHEBI:66954"/>
        <dbReference type="ChEBI" id="CHEBI:78552"/>
        <dbReference type="EC" id="3.1.4.37"/>
    </reaction>
</comment>
<dbReference type="FunFam" id="1.25.40.10:FF:000189">
    <property type="entry name" value="Tetratricopeptide repeat domain 25"/>
    <property type="match status" value="1"/>
</dbReference>
<accession>A0AA41SUX1</accession>
<dbReference type="GO" id="GO:0004113">
    <property type="term" value="F:2',3'-cyclic-nucleotide 3'-phosphodiesterase activity"/>
    <property type="evidence" value="ECO:0007669"/>
    <property type="project" value="UniProtKB-EC"/>
</dbReference>
<evidence type="ECO:0000256" key="12">
    <source>
        <dbReference type="ARBA" id="ARBA00022737"/>
    </source>
</evidence>
<feature type="coiled-coil region" evidence="26">
    <location>
        <begin position="443"/>
        <end position="470"/>
    </location>
</feature>
<dbReference type="Gene3D" id="3.90.1740.10">
    <property type="entry name" value="2',3'-cyclic nucleotide 3'-phosphodiesterase superfamily"/>
    <property type="match status" value="1"/>
</dbReference>
<evidence type="ECO:0000313" key="29">
    <source>
        <dbReference type="EMBL" id="MBZ3877483.1"/>
    </source>
</evidence>
<proteinExistence type="inferred from homology"/>
<dbReference type="SMART" id="SM00028">
    <property type="entry name" value="TPR"/>
    <property type="match status" value="7"/>
</dbReference>
<reference evidence="29" key="1">
    <citation type="submission" date="2020-03" db="EMBL/GenBank/DDBJ databases">
        <title>Studies in the Genomics of Life Span.</title>
        <authorList>
            <person name="Glass D."/>
        </authorList>
    </citation>
    <scope>NUCLEOTIDE SEQUENCE</scope>
    <source>
        <strain evidence="29">SUZIE</strain>
        <tissue evidence="29">Muscle</tissue>
    </source>
</reference>
<name>A0AA41SUX1_SCICA</name>
<dbReference type="GO" id="GO:0036158">
    <property type="term" value="P:outer dynein arm assembly"/>
    <property type="evidence" value="ECO:0007669"/>
    <property type="project" value="UniProtKB-ARBA"/>
</dbReference>
<feature type="compositionally biased region" description="Basic and acidic residues" evidence="27">
    <location>
        <begin position="559"/>
        <end position="578"/>
    </location>
</feature>
<protein>
    <recommendedName>
        <fullName evidence="8">2',3'-cyclic-nucleotide 3'-phosphodiesterase</fullName>
        <ecNumber evidence="7">3.1.4.37</ecNumber>
    </recommendedName>
    <alternativeName>
        <fullName evidence="21">Outer dynein arm-docking complex subunit 4</fullName>
    </alternativeName>
    <alternativeName>
        <fullName evidence="22">Tetratricopeptide repeat protein 25</fullName>
    </alternativeName>
</protein>
<dbReference type="GO" id="GO:0003723">
    <property type="term" value="F:RNA binding"/>
    <property type="evidence" value="ECO:0007669"/>
    <property type="project" value="UniProtKB-KW"/>
</dbReference>
<dbReference type="Gene3D" id="3.40.50.300">
    <property type="entry name" value="P-loop containing nucleotide triphosphate hydrolases"/>
    <property type="match status" value="1"/>
</dbReference>
<sequence>MLESETETLRSTFPSYMAEGERLYLRGEFSKAAQSFSNALHLQNGDKNCLVARSKCYLKMGDLEKSLKDAEASLQSDPTFCKGILQKAETLYTMGDFEFALVFYHRGYKLRPDREFKVGIQKAQEAINNSVGSPSSIKLENKGDLSFLSKQAESMKAQQKPHPIKQLSHNVKRESKRRGSLKSEKTIRQLLGELYVDKEYLEKLLLDEDLIKGTIKGGLTVEDLIMTGINYLDTRSDFWRQQKPIYARERDRKLMQERWLRDRKRRPSQTARYILKSLEDIDMLLTSGSAEGSLQKAEKVLKKVLEWNKEEVPNKDELLGNLYSCIGNAQIELGQMAAALQSHRKDLEIAKEYDLPDAKSRALDNIGRVFARVGKFQQAIDTWEEKIPLAKTTLEKTWLFHEIGRCYLELDQAWQAQNYGEKSQQCAEEEGDIEWQLNASVLVAQAQVKLRDFESAVNNFEKALERAKLVHNNEAQQAIISALDEANKGIIEELRETNYKETFKDKEEGPAAPSDDKTVEAKEKEEKTGSDESEKVVKSWEREHSEIHRDTEEDEDEFKEVPQRLKAEKARRSLREDGRRSLGEVKALLAVGRRESREIYRRPSESDQELSEGSGRKASEGPEETASEVGAREEEMGEAEEEGSVEGAENAKETEQGNRGFSRKSHTFLPKIFFRKMSSSGAKDKPELQFPFLQDEDTVAALQECKTLFILRGLPGSGKSTLSRVIVDKYRDGTKMVSADAYKITPGARGAFSEEYKQLDEDLAAYCRRNIRVLVLDDTNHEPERLEQLFEMADQYQYQVVLVEPKTAWRLDCTQLKEKNQWQLSADDLKKLKPGLEKDFLPLYFGWFLTSKSSEVLRKVGQVFLEELGNHKAFKKELRHFISGDEHKEKIELISYFGKRPPGVLHCTTKFCQYGKAPGAEEYAQQDVVKKSYGKAFILTISALFVTPKTAGARVELSEQELLLWPDDVDKLSSDNLPRGSRAHITLGCAADVEAVQTGIDLLEIVRQEKGGSRGEEVGELTRGKLYSLGSGRWMLSLAKKMEVRAIFTGYYGKGKPVPTHGSRKGGALQSCIII</sequence>
<evidence type="ECO:0000256" key="2">
    <source>
        <dbReference type="ARBA" id="ARBA00004223"/>
    </source>
</evidence>
<evidence type="ECO:0000256" key="9">
    <source>
        <dbReference type="ARBA" id="ARBA00022481"/>
    </source>
</evidence>
<evidence type="ECO:0000256" key="8">
    <source>
        <dbReference type="ARBA" id="ARBA00014478"/>
    </source>
</evidence>
<evidence type="ECO:0000256" key="14">
    <source>
        <dbReference type="ARBA" id="ARBA00022803"/>
    </source>
</evidence>
<dbReference type="GO" id="GO:0097729">
    <property type="term" value="C:9+2 motile cilium"/>
    <property type="evidence" value="ECO:0007669"/>
    <property type="project" value="UniProtKB-ARBA"/>
</dbReference>
<dbReference type="Pfam" id="PF05881">
    <property type="entry name" value="CNPase"/>
    <property type="match status" value="1"/>
</dbReference>
<keyword evidence="9" id="KW-0488">Methylation</keyword>
<dbReference type="FunFam" id="1.25.40.10:FF:000274">
    <property type="entry name" value="Tetratricopeptide repeat domain 25"/>
    <property type="match status" value="1"/>
</dbReference>
<keyword evidence="17" id="KW-0206">Cytoskeleton</keyword>
<evidence type="ECO:0000256" key="24">
    <source>
        <dbReference type="ARBA" id="ARBA00055465"/>
    </source>
</evidence>
<dbReference type="PANTHER" id="PTHR23040">
    <property type="match status" value="1"/>
</dbReference>
<dbReference type="InterPro" id="IPR027417">
    <property type="entry name" value="P-loop_NTPase"/>
</dbReference>
<comment type="caution">
    <text evidence="29">The sequence shown here is derived from an EMBL/GenBank/DDBJ whole genome shotgun (WGS) entry which is preliminary data.</text>
</comment>
<dbReference type="GO" id="GO:0005576">
    <property type="term" value="C:extracellular region"/>
    <property type="evidence" value="ECO:0007669"/>
    <property type="project" value="GOC"/>
</dbReference>
<dbReference type="AlphaFoldDB" id="A0AA41SUX1"/>
<evidence type="ECO:0000256" key="7">
    <source>
        <dbReference type="ARBA" id="ARBA00012317"/>
    </source>
</evidence>
<evidence type="ECO:0000256" key="13">
    <source>
        <dbReference type="ARBA" id="ARBA00022801"/>
    </source>
</evidence>